<dbReference type="NCBIfam" id="TIGR02327">
    <property type="entry name" value="int_mem_ywzB"/>
    <property type="match status" value="1"/>
</dbReference>
<gene>
    <name evidence="2" type="ORF">DS745_04845</name>
</gene>
<evidence type="ECO:0000313" key="3">
    <source>
        <dbReference type="Proteomes" id="UP000290649"/>
    </source>
</evidence>
<keyword evidence="1" id="KW-0472">Membrane</keyword>
<dbReference type="RefSeq" id="WP_129077150.1">
    <property type="nucleotide sequence ID" value="NZ_QOUX01000020.1"/>
</dbReference>
<dbReference type="InterPro" id="IPR009526">
    <property type="entry name" value="DUF1146"/>
</dbReference>
<name>A0A4Q0VYF1_9BACI</name>
<reference evidence="2 3" key="1">
    <citation type="journal article" date="2019" name="Int. J. Syst. Evol. Microbiol.">
        <title>Anaerobacillus alkaliphilus sp. nov., a novel alkaliphilic and moderately halophilic bacterium.</title>
        <authorList>
            <person name="Borsodi A.K."/>
            <person name="Aszalos J.M."/>
            <person name="Bihari P."/>
            <person name="Nagy I."/>
            <person name="Schumann P."/>
            <person name="Sproer C."/>
            <person name="Kovacs A.L."/>
            <person name="Boka K."/>
            <person name="Dobosy P."/>
            <person name="Ovari M."/>
            <person name="Szili-Kovacs T."/>
            <person name="Toth E."/>
        </authorList>
    </citation>
    <scope>NUCLEOTIDE SEQUENCE [LARGE SCALE GENOMIC DNA]</scope>
    <source>
        <strain evidence="2 3">B16-10</strain>
    </source>
</reference>
<dbReference type="AlphaFoldDB" id="A0A4Q0VYF1"/>
<dbReference type="Pfam" id="PF06612">
    <property type="entry name" value="DUF1146"/>
    <property type="match status" value="1"/>
</dbReference>
<keyword evidence="3" id="KW-1185">Reference proteome</keyword>
<evidence type="ECO:0000256" key="1">
    <source>
        <dbReference type="SAM" id="Phobius"/>
    </source>
</evidence>
<keyword evidence="1" id="KW-0812">Transmembrane</keyword>
<accession>A0A4Q0VYF1</accession>
<organism evidence="2 3">
    <name type="scientific">Anaerobacillus alkaliphilus</name>
    <dbReference type="NCBI Taxonomy" id="1548597"/>
    <lineage>
        <taxon>Bacteria</taxon>
        <taxon>Bacillati</taxon>
        <taxon>Bacillota</taxon>
        <taxon>Bacilli</taxon>
        <taxon>Bacillales</taxon>
        <taxon>Bacillaceae</taxon>
        <taxon>Anaerobacillus</taxon>
    </lineage>
</organism>
<dbReference type="Proteomes" id="UP000290649">
    <property type="component" value="Unassembled WGS sequence"/>
</dbReference>
<feature type="transmembrane region" description="Helical" evidence="1">
    <location>
        <begin position="47"/>
        <end position="67"/>
    </location>
</feature>
<sequence length="77" mass="9042">MYEPFGQQALVHLFVNLMFLVVIWWALQAFRFDVLVKNPKSPQGIVLTIVTTIALTHLVSSFFLDYLNYSKMLRFLF</sequence>
<proteinExistence type="predicted"/>
<evidence type="ECO:0000313" key="2">
    <source>
        <dbReference type="EMBL" id="RXJ02915.1"/>
    </source>
</evidence>
<protein>
    <submittedName>
        <fullName evidence="2">DUF1146 domain-containing protein</fullName>
    </submittedName>
</protein>
<dbReference type="OrthoDB" id="1651016at2"/>
<feature type="transmembrane region" description="Helical" evidence="1">
    <location>
        <begin position="9"/>
        <end position="27"/>
    </location>
</feature>
<keyword evidence="1" id="KW-1133">Transmembrane helix</keyword>
<comment type="caution">
    <text evidence="2">The sequence shown here is derived from an EMBL/GenBank/DDBJ whole genome shotgun (WGS) entry which is preliminary data.</text>
</comment>
<dbReference type="EMBL" id="QOUX01000020">
    <property type="protein sequence ID" value="RXJ02915.1"/>
    <property type="molecule type" value="Genomic_DNA"/>
</dbReference>